<evidence type="ECO:0000256" key="1">
    <source>
        <dbReference type="ARBA" id="ARBA00022729"/>
    </source>
</evidence>
<proteinExistence type="predicted"/>
<dbReference type="AlphaFoldDB" id="A0A0D7AN80"/>
<evidence type="ECO:0008006" key="4">
    <source>
        <dbReference type="Google" id="ProtNLM"/>
    </source>
</evidence>
<feature type="non-terminal residue" evidence="2">
    <location>
        <position position="102"/>
    </location>
</feature>
<dbReference type="InterPro" id="IPR036908">
    <property type="entry name" value="RlpA-like_sf"/>
</dbReference>
<protein>
    <recommendedName>
        <fullName evidence="4">RlpA-like protein double-psi beta-barrel domain-containing protein</fullName>
    </recommendedName>
</protein>
<dbReference type="PANTHER" id="PTHR31836">
    <property type="match status" value="1"/>
</dbReference>
<sequence length="102" mass="11053">QLAKRDGNARFTYYGAGLGACGGTNSPSDYVRRLFSGLVQQWDGGKHCYEQITIKFGGKTVHAQIVDECPECPTGALDLSQGLFAALANLDDGVVYGEWEYD</sequence>
<evidence type="ECO:0000313" key="2">
    <source>
        <dbReference type="EMBL" id="KIY52766.1"/>
    </source>
</evidence>
<dbReference type="InterPro" id="IPR051477">
    <property type="entry name" value="Expansin_CellWall"/>
</dbReference>
<keyword evidence="1" id="KW-0732">Signal</keyword>
<feature type="non-terminal residue" evidence="2">
    <location>
        <position position="1"/>
    </location>
</feature>
<dbReference type="CDD" id="cd22191">
    <property type="entry name" value="DPBB_RlpA_EXP_N-like"/>
    <property type="match status" value="1"/>
</dbReference>
<dbReference type="OrthoDB" id="623670at2759"/>
<dbReference type="PANTHER" id="PTHR31836:SF28">
    <property type="entry name" value="SRCR DOMAIN-CONTAINING PROTEIN-RELATED"/>
    <property type="match status" value="1"/>
</dbReference>
<evidence type="ECO:0000313" key="3">
    <source>
        <dbReference type="Proteomes" id="UP000054144"/>
    </source>
</evidence>
<organism evidence="2 3">
    <name type="scientific">Fistulina hepatica ATCC 64428</name>
    <dbReference type="NCBI Taxonomy" id="1128425"/>
    <lineage>
        <taxon>Eukaryota</taxon>
        <taxon>Fungi</taxon>
        <taxon>Dikarya</taxon>
        <taxon>Basidiomycota</taxon>
        <taxon>Agaricomycotina</taxon>
        <taxon>Agaricomycetes</taxon>
        <taxon>Agaricomycetidae</taxon>
        <taxon>Agaricales</taxon>
        <taxon>Fistulinaceae</taxon>
        <taxon>Fistulina</taxon>
    </lineage>
</organism>
<reference evidence="2 3" key="1">
    <citation type="journal article" date="2015" name="Fungal Genet. Biol.">
        <title>Evolution of novel wood decay mechanisms in Agaricales revealed by the genome sequences of Fistulina hepatica and Cylindrobasidium torrendii.</title>
        <authorList>
            <person name="Floudas D."/>
            <person name="Held B.W."/>
            <person name="Riley R."/>
            <person name="Nagy L.G."/>
            <person name="Koehler G."/>
            <person name="Ransdell A.S."/>
            <person name="Younus H."/>
            <person name="Chow J."/>
            <person name="Chiniquy J."/>
            <person name="Lipzen A."/>
            <person name="Tritt A."/>
            <person name="Sun H."/>
            <person name="Haridas S."/>
            <person name="LaButti K."/>
            <person name="Ohm R.A."/>
            <person name="Kues U."/>
            <person name="Blanchette R.A."/>
            <person name="Grigoriev I.V."/>
            <person name="Minto R.E."/>
            <person name="Hibbett D.S."/>
        </authorList>
    </citation>
    <scope>NUCLEOTIDE SEQUENCE [LARGE SCALE GENOMIC DNA]</scope>
    <source>
        <strain evidence="2 3">ATCC 64428</strain>
    </source>
</reference>
<gene>
    <name evidence="2" type="ORF">FISHEDRAFT_5280</name>
</gene>
<dbReference type="EMBL" id="KN881630">
    <property type="protein sequence ID" value="KIY52766.1"/>
    <property type="molecule type" value="Genomic_DNA"/>
</dbReference>
<name>A0A0D7AN80_9AGAR</name>
<dbReference type="SUPFAM" id="SSF50685">
    <property type="entry name" value="Barwin-like endoglucanases"/>
    <property type="match status" value="1"/>
</dbReference>
<keyword evidence="3" id="KW-1185">Reference proteome</keyword>
<dbReference type="Proteomes" id="UP000054144">
    <property type="component" value="Unassembled WGS sequence"/>
</dbReference>
<dbReference type="Gene3D" id="2.40.40.10">
    <property type="entry name" value="RlpA-like domain"/>
    <property type="match status" value="1"/>
</dbReference>
<accession>A0A0D7AN80</accession>